<dbReference type="InterPro" id="IPR036291">
    <property type="entry name" value="NAD(P)-bd_dom_sf"/>
</dbReference>
<comment type="caution">
    <text evidence="1">The sequence shown here is derived from an EMBL/GenBank/DDBJ whole genome shotgun (WGS) entry which is preliminary data.</text>
</comment>
<dbReference type="PANTHER" id="PTHR43162">
    <property type="match status" value="1"/>
</dbReference>
<gene>
    <name evidence="1" type="ORF">FOE67_05020</name>
</gene>
<name>A0A7W3XVE5_9ACTN</name>
<protein>
    <submittedName>
        <fullName evidence="1">Uncharacterized protein</fullName>
    </submittedName>
</protein>
<keyword evidence="2" id="KW-1185">Reference proteome</keyword>
<accession>A0A7W3XVE5</accession>
<reference evidence="2" key="1">
    <citation type="submission" date="2019-10" db="EMBL/GenBank/DDBJ databases">
        <title>Streptomyces sp. nov., a novel actinobacterium isolated from alkaline environment.</title>
        <authorList>
            <person name="Golinska P."/>
        </authorList>
    </citation>
    <scope>NUCLEOTIDE SEQUENCE [LARGE SCALE GENOMIC DNA]</scope>
    <source>
        <strain evidence="2">DSM 42108</strain>
    </source>
</reference>
<dbReference type="PANTHER" id="PTHR43162:SF1">
    <property type="entry name" value="PRESTALK A DIFFERENTIATION PROTEIN A"/>
    <property type="match status" value="1"/>
</dbReference>
<dbReference type="SUPFAM" id="SSF51735">
    <property type="entry name" value="NAD(P)-binding Rossmann-fold domains"/>
    <property type="match status" value="1"/>
</dbReference>
<dbReference type="InterPro" id="IPR051604">
    <property type="entry name" value="Ergot_Alk_Oxidoreductase"/>
</dbReference>
<dbReference type="AlphaFoldDB" id="A0A7W3XVE5"/>
<organism evidence="1 2">
    <name type="scientific">Streptomyces calidiresistens</name>
    <dbReference type="NCBI Taxonomy" id="1485586"/>
    <lineage>
        <taxon>Bacteria</taxon>
        <taxon>Bacillati</taxon>
        <taxon>Actinomycetota</taxon>
        <taxon>Actinomycetes</taxon>
        <taxon>Kitasatosporales</taxon>
        <taxon>Streptomycetaceae</taxon>
        <taxon>Streptomyces</taxon>
    </lineage>
</organism>
<dbReference type="Gene3D" id="3.90.25.10">
    <property type="entry name" value="UDP-galactose 4-epimerase, domain 1"/>
    <property type="match status" value="1"/>
</dbReference>
<dbReference type="Gene3D" id="3.40.50.720">
    <property type="entry name" value="NAD(P)-binding Rossmann-like Domain"/>
    <property type="match status" value="1"/>
</dbReference>
<dbReference type="Proteomes" id="UP000530234">
    <property type="component" value="Unassembled WGS sequence"/>
</dbReference>
<sequence length="239" mass="25206">MADAIRRSPILDAVESPAEADAILVDGCFHEAEGGGPPSPAQFPGIPWIVLSVPAGDRAPGGSFAAEVAGREAALIGETERWCVLRCAAFGEELAWSTRYETAGALYTAWQPEGAPWVAVADVVSLVERVLVSNDRWGSAFDVTGPAVVSLPSACEMLEEVHGRPVPYVQLDEGTLAEAMEQVGFDPRYAAERAGYMVWTTSEPCRALSPVLEHALGRPPAALADYLVTAARSSIAVSG</sequence>
<proteinExistence type="predicted"/>
<evidence type="ECO:0000313" key="2">
    <source>
        <dbReference type="Proteomes" id="UP000530234"/>
    </source>
</evidence>
<dbReference type="EMBL" id="VKHS01000062">
    <property type="protein sequence ID" value="MBB0228890.1"/>
    <property type="molecule type" value="Genomic_DNA"/>
</dbReference>
<evidence type="ECO:0000313" key="1">
    <source>
        <dbReference type="EMBL" id="MBB0228890.1"/>
    </source>
</evidence>